<dbReference type="AlphaFoldDB" id="A0AAV2QDY9"/>
<accession>A0AAV2QDY9</accession>
<proteinExistence type="predicted"/>
<organism evidence="2 3">
    <name type="scientific">Meganyctiphanes norvegica</name>
    <name type="common">Northern krill</name>
    <name type="synonym">Thysanopoda norvegica</name>
    <dbReference type="NCBI Taxonomy" id="48144"/>
    <lineage>
        <taxon>Eukaryota</taxon>
        <taxon>Metazoa</taxon>
        <taxon>Ecdysozoa</taxon>
        <taxon>Arthropoda</taxon>
        <taxon>Crustacea</taxon>
        <taxon>Multicrustacea</taxon>
        <taxon>Malacostraca</taxon>
        <taxon>Eumalacostraca</taxon>
        <taxon>Eucarida</taxon>
        <taxon>Euphausiacea</taxon>
        <taxon>Euphausiidae</taxon>
        <taxon>Meganyctiphanes</taxon>
    </lineage>
</organism>
<name>A0AAV2QDY9_MEGNR</name>
<feature type="signal peptide" evidence="1">
    <location>
        <begin position="1"/>
        <end position="28"/>
    </location>
</feature>
<protein>
    <submittedName>
        <fullName evidence="2">Uncharacterized protein</fullName>
    </submittedName>
</protein>
<gene>
    <name evidence="2" type="ORF">MNOR_LOCUS11387</name>
</gene>
<comment type="caution">
    <text evidence="2">The sequence shown here is derived from an EMBL/GenBank/DDBJ whole genome shotgun (WGS) entry which is preliminary data.</text>
</comment>
<sequence>MMWPQSCSMVFLAVGLSLLCMWPSVAQGARRFDCRRFCMRTGFRGTVGGCRCQFTLFTNKRGLSSDLSDSRLAKRSFLPAMEEHLDELPQFSDLTTADILALAHQVPAARAKLLYPYLAGLNEGAADYEDNYDVSDILNNALANEVPSSNNAPAENNEVSTFDVTRLANQITEPKTIINTSTNQATPAKTSKLPEKKQLVISRKELEQQLNNGDDSDYIRISFN</sequence>
<dbReference type="Proteomes" id="UP001497623">
    <property type="component" value="Unassembled WGS sequence"/>
</dbReference>
<reference evidence="2 3" key="1">
    <citation type="submission" date="2024-05" db="EMBL/GenBank/DDBJ databases">
        <authorList>
            <person name="Wallberg A."/>
        </authorList>
    </citation>
    <scope>NUCLEOTIDE SEQUENCE [LARGE SCALE GENOMIC DNA]</scope>
</reference>
<keyword evidence="1" id="KW-0732">Signal</keyword>
<keyword evidence="3" id="KW-1185">Reference proteome</keyword>
<evidence type="ECO:0000313" key="2">
    <source>
        <dbReference type="EMBL" id="CAL4080776.1"/>
    </source>
</evidence>
<feature type="chain" id="PRO_5043864460" evidence="1">
    <location>
        <begin position="29"/>
        <end position="224"/>
    </location>
</feature>
<dbReference type="EMBL" id="CAXKWB010005965">
    <property type="protein sequence ID" value="CAL4080776.1"/>
    <property type="molecule type" value="Genomic_DNA"/>
</dbReference>
<evidence type="ECO:0000313" key="3">
    <source>
        <dbReference type="Proteomes" id="UP001497623"/>
    </source>
</evidence>
<evidence type="ECO:0000256" key="1">
    <source>
        <dbReference type="SAM" id="SignalP"/>
    </source>
</evidence>